<evidence type="ECO:0000313" key="8">
    <source>
        <dbReference type="EMBL" id="WFF40037.1"/>
    </source>
</evidence>
<dbReference type="PROSITE" id="PS01265">
    <property type="entry name" value="TPX"/>
    <property type="match status" value="1"/>
</dbReference>
<sequence length="167" mass="18175">MQTVTRGGEPVEVSGRFLEKGDKAPPFTLTDAELKDVQLDDYAGKRKVLNIIPSIDTQTCAMSARKFNERASQLDNTVVLVVSADLPFAQVRFCGAEGLDDVSTLSCFRHPEFRQLYGVSLDSGPMAGLCARAVVVIDEEDRVIHAELVSEIKQEPDYDAAIGALDA</sequence>
<dbReference type="SUPFAM" id="SSF52833">
    <property type="entry name" value="Thioredoxin-like"/>
    <property type="match status" value="1"/>
</dbReference>
<accession>A0ABY8FB56</accession>
<keyword evidence="9" id="KW-1185">Reference proteome</keyword>
<dbReference type="PANTHER" id="PTHR43110">
    <property type="entry name" value="THIOL PEROXIDASE"/>
    <property type="match status" value="1"/>
</dbReference>
<keyword evidence="5 6" id="KW-0676">Redox-active center</keyword>
<dbReference type="InterPro" id="IPR018219">
    <property type="entry name" value="Tpx_CS"/>
</dbReference>
<feature type="active site" description="Cysteine sulfenic acid (-SOH) intermediate" evidence="6">
    <location>
        <position position="60"/>
    </location>
</feature>
<dbReference type="Proteomes" id="UP001321526">
    <property type="component" value="Chromosome"/>
</dbReference>
<dbReference type="RefSeq" id="WP_110690144.1">
    <property type="nucleotide sequence ID" value="NZ_CP035631.1"/>
</dbReference>
<comment type="miscellaneous">
    <text evidence="6">The active site is a conserved redox-active cysteine residue, the peroxidatic cysteine (C(P)), which makes the nucleophilic attack on the peroxide substrate. The peroxide oxidizes the C(P)-SH to cysteine sulfenic acid (C(P)-SOH), which then reacts with another cysteine residue, the resolving cysteine (C(R)), to form a disulfide bridge. The disulfide is subsequently reduced by an appropriate electron donor to complete the catalytic cycle. In this atypical 2-Cys peroxiredoxin, C(R) is present in the same subunit to form an intramolecular disulfide. The disulfide is subsequently reduced by thioredoxin.</text>
</comment>
<organism evidence="8 9">
    <name type="scientific">Salinicola endophyticus</name>
    <dbReference type="NCBI Taxonomy" id="1949083"/>
    <lineage>
        <taxon>Bacteria</taxon>
        <taxon>Pseudomonadati</taxon>
        <taxon>Pseudomonadota</taxon>
        <taxon>Gammaproteobacteria</taxon>
        <taxon>Oceanospirillales</taxon>
        <taxon>Halomonadaceae</taxon>
        <taxon>Salinicola</taxon>
    </lineage>
</organism>
<keyword evidence="4 6" id="KW-1015">Disulfide bond</keyword>
<dbReference type="GO" id="GO:0004601">
    <property type="term" value="F:peroxidase activity"/>
    <property type="evidence" value="ECO:0007669"/>
    <property type="project" value="UniProtKB-KW"/>
</dbReference>
<comment type="subunit">
    <text evidence="6">Homodimer.</text>
</comment>
<dbReference type="EMBL" id="CP035631">
    <property type="protein sequence ID" value="WFF40037.1"/>
    <property type="molecule type" value="Genomic_DNA"/>
</dbReference>
<keyword evidence="2 6" id="KW-0049">Antioxidant</keyword>
<dbReference type="Gene3D" id="3.40.30.10">
    <property type="entry name" value="Glutaredoxin"/>
    <property type="match status" value="1"/>
</dbReference>
<dbReference type="InterPro" id="IPR002065">
    <property type="entry name" value="TPX"/>
</dbReference>
<protein>
    <recommendedName>
        <fullName evidence="6">Thiol peroxidase</fullName>
        <shortName evidence="6">Tpx</shortName>
        <ecNumber evidence="6">1.11.1.24</ecNumber>
    </recommendedName>
    <alternativeName>
        <fullName evidence="6">Peroxiredoxin tpx</fullName>
        <shortName evidence="6">Prx</shortName>
    </alternativeName>
    <alternativeName>
        <fullName evidence="6">Thioredoxin peroxidase</fullName>
    </alternativeName>
    <alternativeName>
        <fullName evidence="6">Thioredoxin-dependent peroxiredoxin</fullName>
    </alternativeName>
</protein>
<evidence type="ECO:0000256" key="4">
    <source>
        <dbReference type="ARBA" id="ARBA00023157"/>
    </source>
</evidence>
<dbReference type="HAMAP" id="MF_00269">
    <property type="entry name" value="Tpx"/>
    <property type="match status" value="1"/>
</dbReference>
<dbReference type="PANTHER" id="PTHR43110:SF1">
    <property type="entry name" value="THIOL PEROXIDASE"/>
    <property type="match status" value="1"/>
</dbReference>
<keyword evidence="3 6" id="KW-0560">Oxidoreductase</keyword>
<reference evidence="8 9" key="1">
    <citation type="submission" date="2019-01" db="EMBL/GenBank/DDBJ databases">
        <title>Genome sequence of Salinicola endophyticus REST5.</title>
        <authorList>
            <person name="Nascimento F.X."/>
        </authorList>
    </citation>
    <scope>NUCLEOTIDE SEQUENCE [LARGE SCALE GENOMIC DNA]</scope>
    <source>
        <strain evidence="8 9">REST5</strain>
    </source>
</reference>
<dbReference type="NCBIfam" id="NF001808">
    <property type="entry name" value="PRK00522.1"/>
    <property type="match status" value="1"/>
</dbReference>
<evidence type="ECO:0000256" key="2">
    <source>
        <dbReference type="ARBA" id="ARBA00022862"/>
    </source>
</evidence>
<dbReference type="InterPro" id="IPR013766">
    <property type="entry name" value="Thioredoxin_domain"/>
</dbReference>
<evidence type="ECO:0000256" key="1">
    <source>
        <dbReference type="ARBA" id="ARBA00022559"/>
    </source>
</evidence>
<dbReference type="InterPro" id="IPR036249">
    <property type="entry name" value="Thioredoxin-like_sf"/>
</dbReference>
<comment type="similarity">
    <text evidence="6">Belongs to the peroxiredoxin family. Tpx subfamily.</text>
</comment>
<gene>
    <name evidence="6" type="primary">tpx</name>
    <name evidence="8" type="ORF">EVC62_00240</name>
</gene>
<dbReference type="CDD" id="cd03014">
    <property type="entry name" value="PRX_Atyp2cys"/>
    <property type="match status" value="1"/>
</dbReference>
<dbReference type="InterPro" id="IPR050455">
    <property type="entry name" value="Tpx_Peroxidase_subfamily"/>
</dbReference>
<comment type="catalytic activity">
    <reaction evidence="6">
        <text>a hydroperoxide + [thioredoxin]-dithiol = an alcohol + [thioredoxin]-disulfide + H2O</text>
        <dbReference type="Rhea" id="RHEA:62620"/>
        <dbReference type="Rhea" id="RHEA-COMP:10698"/>
        <dbReference type="Rhea" id="RHEA-COMP:10700"/>
        <dbReference type="ChEBI" id="CHEBI:15377"/>
        <dbReference type="ChEBI" id="CHEBI:29950"/>
        <dbReference type="ChEBI" id="CHEBI:30879"/>
        <dbReference type="ChEBI" id="CHEBI:35924"/>
        <dbReference type="ChEBI" id="CHEBI:50058"/>
        <dbReference type="EC" id="1.11.1.24"/>
    </reaction>
</comment>
<name>A0ABY8FB56_9GAMM</name>
<dbReference type="Pfam" id="PF08534">
    <property type="entry name" value="Redoxin"/>
    <property type="match status" value="1"/>
</dbReference>
<feature type="domain" description="Thioredoxin" evidence="7">
    <location>
        <begin position="18"/>
        <end position="167"/>
    </location>
</feature>
<evidence type="ECO:0000256" key="3">
    <source>
        <dbReference type="ARBA" id="ARBA00023002"/>
    </source>
</evidence>
<dbReference type="EC" id="1.11.1.24" evidence="6"/>
<evidence type="ECO:0000259" key="7">
    <source>
        <dbReference type="PROSITE" id="PS51352"/>
    </source>
</evidence>
<comment type="function">
    <text evidence="6">Thiol-specific peroxidase that catalyzes the reduction of hydrogen peroxide and organic hydroperoxides to water and alcohols, respectively. Plays a role in cell protection against oxidative stress by detoxifying peroxides.</text>
</comment>
<dbReference type="InterPro" id="IPR013740">
    <property type="entry name" value="Redoxin"/>
</dbReference>
<proteinExistence type="inferred from homology"/>
<dbReference type="PROSITE" id="PS51352">
    <property type="entry name" value="THIOREDOXIN_2"/>
    <property type="match status" value="1"/>
</dbReference>
<evidence type="ECO:0000256" key="5">
    <source>
        <dbReference type="ARBA" id="ARBA00023284"/>
    </source>
</evidence>
<evidence type="ECO:0000313" key="9">
    <source>
        <dbReference type="Proteomes" id="UP001321526"/>
    </source>
</evidence>
<evidence type="ECO:0000256" key="6">
    <source>
        <dbReference type="HAMAP-Rule" id="MF_00269"/>
    </source>
</evidence>
<keyword evidence="1 6" id="KW-0575">Peroxidase</keyword>
<feature type="disulfide bond" description="Redox-active" evidence="6">
    <location>
        <begin position="60"/>
        <end position="94"/>
    </location>
</feature>